<protein>
    <submittedName>
        <fullName evidence="3">Uncharacterized protein</fullName>
    </submittedName>
</protein>
<gene>
    <name evidence="3" type="ORF">J5N97_022915</name>
</gene>
<organism evidence="3 4">
    <name type="scientific">Dioscorea zingiberensis</name>
    <dbReference type="NCBI Taxonomy" id="325984"/>
    <lineage>
        <taxon>Eukaryota</taxon>
        <taxon>Viridiplantae</taxon>
        <taxon>Streptophyta</taxon>
        <taxon>Embryophyta</taxon>
        <taxon>Tracheophyta</taxon>
        <taxon>Spermatophyta</taxon>
        <taxon>Magnoliopsida</taxon>
        <taxon>Liliopsida</taxon>
        <taxon>Dioscoreales</taxon>
        <taxon>Dioscoreaceae</taxon>
        <taxon>Dioscorea</taxon>
    </lineage>
</organism>
<feature type="region of interest" description="Disordered" evidence="2">
    <location>
        <begin position="430"/>
        <end position="449"/>
    </location>
</feature>
<dbReference type="EMBL" id="JAGGNH010000006">
    <property type="protein sequence ID" value="KAJ0970038.1"/>
    <property type="molecule type" value="Genomic_DNA"/>
</dbReference>
<evidence type="ECO:0000313" key="4">
    <source>
        <dbReference type="Proteomes" id="UP001085076"/>
    </source>
</evidence>
<feature type="compositionally biased region" description="Basic and acidic residues" evidence="2">
    <location>
        <begin position="436"/>
        <end position="449"/>
    </location>
</feature>
<keyword evidence="1" id="KW-0175">Coiled coil</keyword>
<evidence type="ECO:0000256" key="2">
    <source>
        <dbReference type="SAM" id="MobiDB-lite"/>
    </source>
</evidence>
<name>A0A9D5HBF9_9LILI</name>
<dbReference type="AlphaFoldDB" id="A0A9D5HBF9"/>
<keyword evidence="4" id="KW-1185">Reference proteome</keyword>
<feature type="region of interest" description="Disordered" evidence="2">
    <location>
        <begin position="68"/>
        <end position="99"/>
    </location>
</feature>
<sequence>MGVSLVVHELDEDPCRKEMENALARLLGGGPAVLVVFISGKLISVHPRHTMWLRRRLTGDEGLVEKNLGRREGIDDGGEGGVEGEEDREEDVEGEGETSPQLAIAKIGVVTAYSLLVTEMREDKTVLPSALPEEASITVIKISLSPSELAHVARDYHLRFPRFTYRFLKANERANNPPDGSGLDPGELVGSPIPVARVSSIPSGGGKKLKLAGLLLAPKDNAAGSSLEEESPPLLKRHRVIAFSHRTPRYGFCHDNFRRGPLDDLSSLVFKLAHSLFILPNVFIVRRRRRKPPRALLTSEIVDLKKSAGGLEEALAHAEKDRDYWRETCEALRRQCVELKIRAEQDAVIRDLMVTKKSLEDVEKSRIDEETGREALIDIGIDDYKGSYSWFEDLQEAIETHLESPVFRAYLNDERQKAAKEVRVRFKTGSEFNGSPKERQGWFLRDSKR</sequence>
<evidence type="ECO:0000256" key="1">
    <source>
        <dbReference type="SAM" id="Coils"/>
    </source>
</evidence>
<comment type="caution">
    <text evidence="3">The sequence shown here is derived from an EMBL/GenBank/DDBJ whole genome shotgun (WGS) entry which is preliminary data.</text>
</comment>
<accession>A0A9D5HBF9</accession>
<proteinExistence type="predicted"/>
<dbReference type="Proteomes" id="UP001085076">
    <property type="component" value="Miscellaneous, Linkage group lg06"/>
</dbReference>
<feature type="compositionally biased region" description="Acidic residues" evidence="2">
    <location>
        <begin position="75"/>
        <end position="96"/>
    </location>
</feature>
<evidence type="ECO:0000313" key="3">
    <source>
        <dbReference type="EMBL" id="KAJ0970038.1"/>
    </source>
</evidence>
<feature type="coiled-coil region" evidence="1">
    <location>
        <begin position="301"/>
        <end position="335"/>
    </location>
</feature>
<reference evidence="3" key="1">
    <citation type="submission" date="2021-03" db="EMBL/GenBank/DDBJ databases">
        <authorList>
            <person name="Li Z."/>
            <person name="Yang C."/>
        </authorList>
    </citation>
    <scope>NUCLEOTIDE SEQUENCE</scope>
    <source>
        <strain evidence="3">Dzin_1.0</strain>
        <tissue evidence="3">Leaf</tissue>
    </source>
</reference>
<reference evidence="3" key="2">
    <citation type="journal article" date="2022" name="Hortic Res">
        <title>The genome of Dioscorea zingiberensis sheds light on the biosynthesis, origin and evolution of the medicinally important diosgenin saponins.</title>
        <authorList>
            <person name="Li Y."/>
            <person name="Tan C."/>
            <person name="Li Z."/>
            <person name="Guo J."/>
            <person name="Li S."/>
            <person name="Chen X."/>
            <person name="Wang C."/>
            <person name="Dai X."/>
            <person name="Yang H."/>
            <person name="Song W."/>
            <person name="Hou L."/>
            <person name="Xu J."/>
            <person name="Tong Z."/>
            <person name="Xu A."/>
            <person name="Yuan X."/>
            <person name="Wang W."/>
            <person name="Yang Q."/>
            <person name="Chen L."/>
            <person name="Sun Z."/>
            <person name="Wang K."/>
            <person name="Pan B."/>
            <person name="Chen J."/>
            <person name="Bao Y."/>
            <person name="Liu F."/>
            <person name="Qi X."/>
            <person name="Gang D.R."/>
            <person name="Wen J."/>
            <person name="Li J."/>
        </authorList>
    </citation>
    <scope>NUCLEOTIDE SEQUENCE</scope>
    <source>
        <strain evidence="3">Dzin_1.0</strain>
    </source>
</reference>